<dbReference type="Proteomes" id="UP000608513">
    <property type="component" value="Unassembled WGS sequence"/>
</dbReference>
<keyword evidence="2" id="KW-1185">Reference proteome</keyword>
<organism evidence="1 2">
    <name type="scientific">Ramlibacter cellulosilyticus</name>
    <dbReference type="NCBI Taxonomy" id="2764187"/>
    <lineage>
        <taxon>Bacteria</taxon>
        <taxon>Pseudomonadati</taxon>
        <taxon>Pseudomonadota</taxon>
        <taxon>Betaproteobacteria</taxon>
        <taxon>Burkholderiales</taxon>
        <taxon>Comamonadaceae</taxon>
        <taxon>Ramlibacter</taxon>
    </lineage>
</organism>
<evidence type="ECO:0000313" key="2">
    <source>
        <dbReference type="Proteomes" id="UP000608513"/>
    </source>
</evidence>
<sequence>MAAALAASLLNFVLGSAGGDAANRVTFEGLSSRFTDDGALGIAIRKVEAASLRIASGPLVVEVGQLALHQVALLVRVEGGRPRIERVEAASAELSGVKVDGPLPDAAARAAVQADPCAWTLAPLAAAEGTLRAEIVDAHLLFDANVKVPIRHGGVDFNEASVEHVGPDSRMGVSRMGVYVDAPNGRSYLYQFPSTPVAGVEYERRGALLGPWAVTQRGKLQLQPFLEGLLRQGRGHGTAGLTDPARQLFDRTSVSGHVQLGDGHLTLPGVEAEMGGSSEGRNTVRLHSKAVGRELTVEIAGLSVRNVVARVGALKGRCREVAGDVTLRVFVEGTQLRLAVTVPALKLSALHLG</sequence>
<proteinExistence type="predicted"/>
<dbReference type="EMBL" id="JACORT010000001">
    <property type="protein sequence ID" value="MBC5782344.1"/>
    <property type="molecule type" value="Genomic_DNA"/>
</dbReference>
<dbReference type="AlphaFoldDB" id="A0A923MQI5"/>
<reference evidence="1" key="1">
    <citation type="submission" date="2020-08" db="EMBL/GenBank/DDBJ databases">
        <title>Ramlibacter sp. USB13 16S ribosomal RNA gene genome sequencing and assembly.</title>
        <authorList>
            <person name="Kang M."/>
        </authorList>
    </citation>
    <scope>NUCLEOTIDE SEQUENCE</scope>
    <source>
        <strain evidence="1">USB13</strain>
    </source>
</reference>
<comment type="caution">
    <text evidence="1">The sequence shown here is derived from an EMBL/GenBank/DDBJ whole genome shotgun (WGS) entry which is preliminary data.</text>
</comment>
<evidence type="ECO:0000313" key="1">
    <source>
        <dbReference type="EMBL" id="MBC5782344.1"/>
    </source>
</evidence>
<protein>
    <submittedName>
        <fullName evidence="1">Uncharacterized protein</fullName>
    </submittedName>
</protein>
<name>A0A923MQI5_9BURK</name>
<dbReference type="RefSeq" id="WP_187075044.1">
    <property type="nucleotide sequence ID" value="NZ_JACORT010000001.1"/>
</dbReference>
<gene>
    <name evidence="1" type="ORF">H8N03_05265</name>
</gene>
<accession>A0A923MQI5</accession>